<gene>
    <name evidence="2" type="ORF">Syun_017863</name>
</gene>
<dbReference type="EMBL" id="JBBNAF010000007">
    <property type="protein sequence ID" value="KAK9129066.1"/>
    <property type="molecule type" value="Genomic_DNA"/>
</dbReference>
<evidence type="ECO:0000256" key="1">
    <source>
        <dbReference type="ARBA" id="ARBA00023054"/>
    </source>
</evidence>
<keyword evidence="3" id="KW-1185">Reference proteome</keyword>
<dbReference type="PANTHER" id="PTHR15157:SF24">
    <property type="entry name" value="VACUOLAR PROTEIN SORTING 38"/>
    <property type="match status" value="1"/>
</dbReference>
<organism evidence="2 3">
    <name type="scientific">Stephania yunnanensis</name>
    <dbReference type="NCBI Taxonomy" id="152371"/>
    <lineage>
        <taxon>Eukaryota</taxon>
        <taxon>Viridiplantae</taxon>
        <taxon>Streptophyta</taxon>
        <taxon>Embryophyta</taxon>
        <taxon>Tracheophyta</taxon>
        <taxon>Spermatophyta</taxon>
        <taxon>Magnoliopsida</taxon>
        <taxon>Ranunculales</taxon>
        <taxon>Menispermaceae</taxon>
        <taxon>Menispermoideae</taxon>
        <taxon>Cissampelideae</taxon>
        <taxon>Stephania</taxon>
    </lineage>
</organism>
<dbReference type="AlphaFoldDB" id="A0AAP0J7T9"/>
<evidence type="ECO:0000313" key="3">
    <source>
        <dbReference type="Proteomes" id="UP001420932"/>
    </source>
</evidence>
<dbReference type="GO" id="GO:0000323">
    <property type="term" value="C:lytic vacuole"/>
    <property type="evidence" value="ECO:0007669"/>
    <property type="project" value="TreeGrafter"/>
</dbReference>
<accession>A0AAP0J7T9</accession>
<name>A0AAP0J7T9_9MAGN</name>
<dbReference type="Pfam" id="PF10186">
    <property type="entry name" value="ATG14"/>
    <property type="match status" value="1"/>
</dbReference>
<dbReference type="InterPro" id="IPR018791">
    <property type="entry name" value="UV_resistance/autophagy_Atg14"/>
</dbReference>
<dbReference type="GO" id="GO:0032991">
    <property type="term" value="C:protein-containing complex"/>
    <property type="evidence" value="ECO:0007669"/>
    <property type="project" value="UniProtKB-ARBA"/>
</dbReference>
<keyword evidence="1" id="KW-0175">Coiled coil</keyword>
<proteinExistence type="predicted"/>
<sequence length="343" mass="38416">MGSEKNKPAEPVIESEAPKVIEWEELEQELARLWSLSSALNKSKDRKADLHRMLEPLIEVREESLRRSNELEEMRQKLESRRMLLGKLLMRSKDAAEVARNREEELNAGIRSLLVSGKALSGAHKKLKEANGLLAGERGHIHLKKLQKTLQDRIKHMVTQVSVLYPVKAIGSTQKEKLEPSFVANKSGNSSGSLAILGLQLNSLPLRKVSFFSDKKEIQRSATALGYVAHAVSLISSYLDVPLRYPLRMGGSRSYISDHASLVASASPDSLSNSTLFTSSNRTEFPLFLEGQDTTRSAYAIFLLNKDLEQLLNFIGIQSLGPRHVLANLKELFKIIQFKEFID</sequence>
<evidence type="ECO:0008006" key="4">
    <source>
        <dbReference type="Google" id="ProtNLM"/>
    </source>
</evidence>
<protein>
    <recommendedName>
        <fullName evidence="4">UV radiation resistance-associated gene protein</fullName>
    </recommendedName>
</protein>
<evidence type="ECO:0000313" key="2">
    <source>
        <dbReference type="EMBL" id="KAK9129066.1"/>
    </source>
</evidence>
<dbReference type="GO" id="GO:0000149">
    <property type="term" value="F:SNARE binding"/>
    <property type="evidence" value="ECO:0007669"/>
    <property type="project" value="TreeGrafter"/>
</dbReference>
<dbReference type="Proteomes" id="UP001420932">
    <property type="component" value="Unassembled WGS sequence"/>
</dbReference>
<reference evidence="2 3" key="1">
    <citation type="submission" date="2024-01" db="EMBL/GenBank/DDBJ databases">
        <title>Genome assemblies of Stephania.</title>
        <authorList>
            <person name="Yang L."/>
        </authorList>
    </citation>
    <scope>NUCLEOTIDE SEQUENCE [LARGE SCALE GENOMIC DNA]</scope>
    <source>
        <strain evidence="2">YNDBR</strain>
        <tissue evidence="2">Leaf</tissue>
    </source>
</reference>
<dbReference type="GO" id="GO:0005768">
    <property type="term" value="C:endosome"/>
    <property type="evidence" value="ECO:0007669"/>
    <property type="project" value="TreeGrafter"/>
</dbReference>
<dbReference type="GO" id="GO:0035493">
    <property type="term" value="P:SNARE complex assembly"/>
    <property type="evidence" value="ECO:0007669"/>
    <property type="project" value="TreeGrafter"/>
</dbReference>
<comment type="caution">
    <text evidence="2">The sequence shown here is derived from an EMBL/GenBank/DDBJ whole genome shotgun (WGS) entry which is preliminary data.</text>
</comment>
<dbReference type="PANTHER" id="PTHR15157">
    <property type="entry name" value="UV RADIATION RESISTANCE-ASSOCIATED GENE PROTEIN"/>
    <property type="match status" value="1"/>
</dbReference>